<dbReference type="InterPro" id="IPR005175">
    <property type="entry name" value="PPC_dom"/>
</dbReference>
<evidence type="ECO:0000256" key="2">
    <source>
        <dbReference type="ARBA" id="ARBA00023125"/>
    </source>
</evidence>
<feature type="compositionally biased region" description="Basic residues" evidence="5">
    <location>
        <begin position="149"/>
        <end position="159"/>
    </location>
</feature>
<dbReference type="SUPFAM" id="SSF117856">
    <property type="entry name" value="AF0104/ALDC/Ptd012-like"/>
    <property type="match status" value="1"/>
</dbReference>
<feature type="compositionally biased region" description="Low complexity" evidence="5">
    <location>
        <begin position="139"/>
        <end position="148"/>
    </location>
</feature>
<dbReference type="STRING" id="4072.A0A2G2YA82"/>
<evidence type="ECO:0000259" key="6">
    <source>
        <dbReference type="PROSITE" id="PS51742"/>
    </source>
</evidence>
<comment type="subcellular location">
    <subcellularLocation>
        <location evidence="4">Nucleus</location>
    </subcellularLocation>
</comment>
<evidence type="ECO:0000256" key="5">
    <source>
        <dbReference type="SAM" id="MobiDB-lite"/>
    </source>
</evidence>
<dbReference type="PANTHER" id="PTHR31500">
    <property type="entry name" value="AT-HOOK MOTIF NUCLEAR-LOCALIZED PROTEIN 9"/>
    <property type="match status" value="1"/>
</dbReference>
<comment type="domain">
    <text evidence="4">The PPC domain mediates interactions between AHL proteins.</text>
</comment>
<keyword evidence="3 4" id="KW-0804">Transcription</keyword>
<name>A0A2G2YA82_CAPAN</name>
<reference evidence="7 8" key="2">
    <citation type="journal article" date="2017" name="Genome Biol.">
        <title>New reference genome sequences of hot pepper reveal the massive evolution of plant disease-resistance genes by retroduplication.</title>
        <authorList>
            <person name="Kim S."/>
            <person name="Park J."/>
            <person name="Yeom S.I."/>
            <person name="Kim Y.M."/>
            <person name="Seo E."/>
            <person name="Kim K.T."/>
            <person name="Kim M.S."/>
            <person name="Lee J.M."/>
            <person name="Cheong K."/>
            <person name="Shin H.S."/>
            <person name="Kim S.B."/>
            <person name="Han K."/>
            <person name="Lee J."/>
            <person name="Park M."/>
            <person name="Lee H.A."/>
            <person name="Lee H.Y."/>
            <person name="Lee Y."/>
            <person name="Oh S."/>
            <person name="Lee J.H."/>
            <person name="Choi E."/>
            <person name="Choi E."/>
            <person name="Lee S.E."/>
            <person name="Jeon J."/>
            <person name="Kim H."/>
            <person name="Choi G."/>
            <person name="Song H."/>
            <person name="Lee J."/>
            <person name="Lee S.C."/>
            <person name="Kwon J.K."/>
            <person name="Lee H.Y."/>
            <person name="Koo N."/>
            <person name="Hong Y."/>
            <person name="Kim R.W."/>
            <person name="Kang W.H."/>
            <person name="Huh J.H."/>
            <person name="Kang B.C."/>
            <person name="Yang T.J."/>
            <person name="Lee Y.H."/>
            <person name="Bennetzen J.L."/>
            <person name="Choi D."/>
        </authorList>
    </citation>
    <scope>NUCLEOTIDE SEQUENCE [LARGE SCALE GENOMIC DNA]</scope>
    <source>
        <strain evidence="8">cv. CM334</strain>
    </source>
</reference>
<dbReference type="Gene3D" id="3.30.1330.80">
    <property type="entry name" value="Hypothetical protein, similar to alpha- acetolactate decarboxylase, domain 2"/>
    <property type="match status" value="1"/>
</dbReference>
<dbReference type="OMA" id="RISWGSN"/>
<dbReference type="GO" id="GO:0005634">
    <property type="term" value="C:nucleus"/>
    <property type="evidence" value="ECO:0007669"/>
    <property type="project" value="UniProtKB-SubCell"/>
</dbReference>
<sequence length="159" mass="16281">MLSRISWGSNGSINNKLSSVLTLGQFSISNCGLISSPAFLSLHSILQQPCILLLEGLFDILSLSGSFLPSEIGGPQGGVSVLLAGRDGRVLGGAVAGVLISASPVQVIVSTITPPATPLNPNLGSATRGNSPPSRGTYSGLSSLLPSHPKSKRSIRHEV</sequence>
<comment type="function">
    <text evidence="4">Transcription factor that specifically binds AT-rich DNA sequences related to the nuclear matrix attachment regions (MARs).</text>
</comment>
<keyword evidence="1 4" id="KW-0805">Transcription regulation</keyword>
<dbReference type="InterPro" id="IPR039605">
    <property type="entry name" value="AHL"/>
</dbReference>
<keyword evidence="4" id="KW-0539">Nucleus</keyword>
<dbReference type="GO" id="GO:0003680">
    <property type="term" value="F:minor groove of adenine-thymine-rich DNA binding"/>
    <property type="evidence" value="ECO:0007669"/>
    <property type="project" value="UniProtKB-UniRule"/>
</dbReference>
<evidence type="ECO:0000313" key="7">
    <source>
        <dbReference type="EMBL" id="PHT66657.1"/>
    </source>
</evidence>
<dbReference type="EMBL" id="AYRZ02000012">
    <property type="protein sequence ID" value="PHT66657.1"/>
    <property type="molecule type" value="Genomic_DNA"/>
</dbReference>
<feature type="domain" description="PPC" evidence="6">
    <location>
        <begin position="1"/>
        <end position="133"/>
    </location>
</feature>
<evidence type="ECO:0000256" key="3">
    <source>
        <dbReference type="ARBA" id="ARBA00023163"/>
    </source>
</evidence>
<comment type="caution">
    <text evidence="7">The sequence shown here is derived from an EMBL/GenBank/DDBJ whole genome shotgun (WGS) entry which is preliminary data.</text>
</comment>
<dbReference type="PROSITE" id="PS51742">
    <property type="entry name" value="PPC"/>
    <property type="match status" value="1"/>
</dbReference>
<reference evidence="7 8" key="1">
    <citation type="journal article" date="2014" name="Nat. Genet.">
        <title>Genome sequence of the hot pepper provides insights into the evolution of pungency in Capsicum species.</title>
        <authorList>
            <person name="Kim S."/>
            <person name="Park M."/>
            <person name="Yeom S.I."/>
            <person name="Kim Y.M."/>
            <person name="Lee J.M."/>
            <person name="Lee H.A."/>
            <person name="Seo E."/>
            <person name="Choi J."/>
            <person name="Cheong K."/>
            <person name="Kim K.T."/>
            <person name="Jung K."/>
            <person name="Lee G.W."/>
            <person name="Oh S.K."/>
            <person name="Bae C."/>
            <person name="Kim S.B."/>
            <person name="Lee H.Y."/>
            <person name="Kim S.Y."/>
            <person name="Kim M.S."/>
            <person name="Kang B.C."/>
            <person name="Jo Y.D."/>
            <person name="Yang H.B."/>
            <person name="Jeong H.J."/>
            <person name="Kang W.H."/>
            <person name="Kwon J.K."/>
            <person name="Shin C."/>
            <person name="Lim J.Y."/>
            <person name="Park J.H."/>
            <person name="Huh J.H."/>
            <person name="Kim J.S."/>
            <person name="Kim B.D."/>
            <person name="Cohen O."/>
            <person name="Paran I."/>
            <person name="Suh M.C."/>
            <person name="Lee S.B."/>
            <person name="Kim Y.K."/>
            <person name="Shin Y."/>
            <person name="Noh S.J."/>
            <person name="Park J."/>
            <person name="Seo Y.S."/>
            <person name="Kwon S.Y."/>
            <person name="Kim H.A."/>
            <person name="Park J.M."/>
            <person name="Kim H.J."/>
            <person name="Choi S.B."/>
            <person name="Bosland P.W."/>
            <person name="Reeves G."/>
            <person name="Jo S.H."/>
            <person name="Lee B.W."/>
            <person name="Cho H.T."/>
            <person name="Choi H.S."/>
            <person name="Lee M.S."/>
            <person name="Yu Y."/>
            <person name="Do Choi Y."/>
            <person name="Park B.S."/>
            <person name="van Deynze A."/>
            <person name="Ashrafi H."/>
            <person name="Hill T."/>
            <person name="Kim W.T."/>
            <person name="Pai H.S."/>
            <person name="Ahn H.K."/>
            <person name="Yeam I."/>
            <person name="Giovannoni J.J."/>
            <person name="Rose J.K."/>
            <person name="Sorensen I."/>
            <person name="Lee S.J."/>
            <person name="Kim R.W."/>
            <person name="Choi I.Y."/>
            <person name="Choi B.S."/>
            <person name="Lim J.S."/>
            <person name="Lee Y.H."/>
            <person name="Choi D."/>
        </authorList>
    </citation>
    <scope>NUCLEOTIDE SEQUENCE [LARGE SCALE GENOMIC DNA]</scope>
    <source>
        <strain evidence="8">cv. CM334</strain>
    </source>
</reference>
<dbReference type="Gramene" id="PHT66657">
    <property type="protein sequence ID" value="PHT66657"/>
    <property type="gene ID" value="T459_31082"/>
</dbReference>
<dbReference type="AlphaFoldDB" id="A0A2G2YA82"/>
<dbReference type="PANTHER" id="PTHR31500:SF96">
    <property type="entry name" value="AT-HOOK MOTIF NUCLEAR-LOCALIZED PROTEIN 7"/>
    <property type="match status" value="1"/>
</dbReference>
<protein>
    <recommendedName>
        <fullName evidence="4">AT-hook motif nuclear-localized protein</fullName>
    </recommendedName>
</protein>
<evidence type="ECO:0000256" key="1">
    <source>
        <dbReference type="ARBA" id="ARBA00023015"/>
    </source>
</evidence>
<dbReference type="CDD" id="cd11378">
    <property type="entry name" value="DUF296"/>
    <property type="match status" value="1"/>
</dbReference>
<feature type="compositionally biased region" description="Polar residues" evidence="5">
    <location>
        <begin position="119"/>
        <end position="137"/>
    </location>
</feature>
<organism evidence="7 8">
    <name type="scientific">Capsicum annuum</name>
    <name type="common">Capsicum pepper</name>
    <dbReference type="NCBI Taxonomy" id="4072"/>
    <lineage>
        <taxon>Eukaryota</taxon>
        <taxon>Viridiplantae</taxon>
        <taxon>Streptophyta</taxon>
        <taxon>Embryophyta</taxon>
        <taxon>Tracheophyta</taxon>
        <taxon>Spermatophyta</taxon>
        <taxon>Magnoliopsida</taxon>
        <taxon>eudicotyledons</taxon>
        <taxon>Gunneridae</taxon>
        <taxon>Pentapetalae</taxon>
        <taxon>asterids</taxon>
        <taxon>lamiids</taxon>
        <taxon>Solanales</taxon>
        <taxon>Solanaceae</taxon>
        <taxon>Solanoideae</taxon>
        <taxon>Capsiceae</taxon>
        <taxon>Capsicum</taxon>
    </lineage>
</organism>
<dbReference type="Proteomes" id="UP000222542">
    <property type="component" value="Unassembled WGS sequence"/>
</dbReference>
<keyword evidence="2 4" id="KW-0238">DNA-binding</keyword>
<evidence type="ECO:0000256" key="4">
    <source>
        <dbReference type="RuleBase" id="RU367031"/>
    </source>
</evidence>
<proteinExistence type="predicted"/>
<feature type="region of interest" description="Disordered" evidence="5">
    <location>
        <begin position="119"/>
        <end position="159"/>
    </location>
</feature>
<evidence type="ECO:0000313" key="8">
    <source>
        <dbReference type="Proteomes" id="UP000222542"/>
    </source>
</evidence>
<gene>
    <name evidence="7" type="ORF">T459_31082</name>
</gene>
<accession>A0A2G2YA82</accession>
<dbReference type="Pfam" id="PF03479">
    <property type="entry name" value="PCC"/>
    <property type="match status" value="1"/>
</dbReference>
<keyword evidence="8" id="KW-1185">Reference proteome</keyword>